<evidence type="ECO:0000256" key="2">
    <source>
        <dbReference type="ARBA" id="ARBA00023015"/>
    </source>
</evidence>
<dbReference type="InterPro" id="IPR036390">
    <property type="entry name" value="WH_DNA-bd_sf"/>
</dbReference>
<evidence type="ECO:0000313" key="7">
    <source>
        <dbReference type="Proteomes" id="UP000004703"/>
    </source>
</evidence>
<organism evidence="6 7">
    <name type="scientific">Roseibium alexandrii (strain DSM 17067 / NCIMB 14079 / DFL-11)</name>
    <name type="common">Labrenzia alexandrii</name>
    <dbReference type="NCBI Taxonomy" id="244592"/>
    <lineage>
        <taxon>Bacteria</taxon>
        <taxon>Pseudomonadati</taxon>
        <taxon>Pseudomonadota</taxon>
        <taxon>Alphaproteobacteria</taxon>
        <taxon>Hyphomicrobiales</taxon>
        <taxon>Stappiaceae</taxon>
        <taxon>Roseibium</taxon>
    </lineage>
</organism>
<evidence type="ECO:0000256" key="3">
    <source>
        <dbReference type="ARBA" id="ARBA00023125"/>
    </source>
</evidence>
<dbReference type="RefSeq" id="WP_008195543.1">
    <property type="nucleotide sequence ID" value="NZ_CM011002.1"/>
</dbReference>
<reference evidence="6 7" key="1">
    <citation type="submission" date="2008-01" db="EMBL/GenBank/DDBJ databases">
        <authorList>
            <person name="Wagner-Dobler I."/>
            <person name="Ferriera S."/>
            <person name="Johnson J."/>
            <person name="Kravitz S."/>
            <person name="Beeson K."/>
            <person name="Sutton G."/>
            <person name="Rogers Y.-H."/>
            <person name="Friedman R."/>
            <person name="Frazier M."/>
            <person name="Venter J.C."/>
        </authorList>
    </citation>
    <scope>NUCLEOTIDE SEQUENCE [LARGE SCALE GENOMIC DNA]</scope>
    <source>
        <strain evidence="7">DSM 17067 / NCIMB 14079 / DFL-11</strain>
    </source>
</reference>
<dbReference type="PANTHER" id="PTHR30126:SF40">
    <property type="entry name" value="HTH-TYPE TRANSCRIPTIONAL REGULATOR GLTR"/>
    <property type="match status" value="1"/>
</dbReference>
<dbReference type="PRINTS" id="PR00039">
    <property type="entry name" value="HTHLYSR"/>
</dbReference>
<sequence>MDTRQLETLLAVADTGSFAAAASVVNLTPSAVSQQIQALETELGTQLFDRTRRPPSLNANGMELLQSARTIIQVVSETKRVLSGVQVSGTLNIGAIRTASMMLLPKALVEMRQAYPGLLFNWRVGLSETLMSDVVAGRLDVAIVAEHVGVPSGLIWTPFLTEPLQLIGPPDGRDKTYKQLLKTYAFIRYATNVPLSRQIDTEFSRMGITAREIAVINTIPAIISSVYAGLGIAVVPKTALLDPTASHLASFAFGGPPISRRLGIVRRKKSGRLGVIDRLTTTLSDISDRLGIAHAETI</sequence>
<protein>
    <submittedName>
        <fullName evidence="6">Transcriptional regulator</fullName>
    </submittedName>
</protein>
<dbReference type="InterPro" id="IPR000847">
    <property type="entry name" value="LysR_HTH_N"/>
</dbReference>
<dbReference type="PROSITE" id="PS50931">
    <property type="entry name" value="HTH_LYSR"/>
    <property type="match status" value="1"/>
</dbReference>
<dbReference type="InterPro" id="IPR005119">
    <property type="entry name" value="LysR_subst-bd"/>
</dbReference>
<dbReference type="Pfam" id="PF00126">
    <property type="entry name" value="HTH_1"/>
    <property type="match status" value="1"/>
</dbReference>
<dbReference type="Gene3D" id="3.40.190.10">
    <property type="entry name" value="Periplasmic binding protein-like II"/>
    <property type="match status" value="2"/>
</dbReference>
<keyword evidence="4" id="KW-0804">Transcription</keyword>
<keyword evidence="2" id="KW-0805">Transcription regulation</keyword>
<gene>
    <name evidence="6" type="ORF">SADFL11_4032</name>
</gene>
<dbReference type="AlphaFoldDB" id="A0A5E8H4B1"/>
<dbReference type="InterPro" id="IPR036388">
    <property type="entry name" value="WH-like_DNA-bd_sf"/>
</dbReference>
<feature type="domain" description="HTH lysR-type" evidence="5">
    <location>
        <begin position="1"/>
        <end position="58"/>
    </location>
</feature>
<dbReference type="Gene3D" id="1.10.10.10">
    <property type="entry name" value="Winged helix-like DNA-binding domain superfamily/Winged helix DNA-binding domain"/>
    <property type="match status" value="1"/>
</dbReference>
<dbReference type="SUPFAM" id="SSF46785">
    <property type="entry name" value="Winged helix' DNA-binding domain"/>
    <property type="match status" value="1"/>
</dbReference>
<accession>A0A5E8H4B1</accession>
<evidence type="ECO:0000256" key="4">
    <source>
        <dbReference type="ARBA" id="ARBA00023163"/>
    </source>
</evidence>
<dbReference type="FunFam" id="1.10.10.10:FF:000001">
    <property type="entry name" value="LysR family transcriptional regulator"/>
    <property type="match status" value="1"/>
</dbReference>
<proteinExistence type="inferred from homology"/>
<reference evidence="6 7" key="2">
    <citation type="submission" date="2013-04" db="EMBL/GenBank/DDBJ databases">
        <authorList>
            <person name="Fiebig A."/>
            <person name="Pradella S."/>
            <person name="Wagner-Doebler I."/>
        </authorList>
    </citation>
    <scope>NUCLEOTIDE SEQUENCE [LARGE SCALE GENOMIC DNA]</scope>
    <source>
        <strain evidence="7">DSM 17067 / NCIMB 14079 / DFL-11</strain>
    </source>
</reference>
<dbReference type="EMBL" id="ACCU02000002">
    <property type="protein sequence ID" value="EEE46743.1"/>
    <property type="molecule type" value="Genomic_DNA"/>
</dbReference>
<dbReference type="PANTHER" id="PTHR30126">
    <property type="entry name" value="HTH-TYPE TRANSCRIPTIONAL REGULATOR"/>
    <property type="match status" value="1"/>
</dbReference>
<dbReference type="GO" id="GO:0003700">
    <property type="term" value="F:DNA-binding transcription factor activity"/>
    <property type="evidence" value="ECO:0007669"/>
    <property type="project" value="InterPro"/>
</dbReference>
<name>A0A5E8H4B1_ROSAD</name>
<dbReference type="Pfam" id="PF03466">
    <property type="entry name" value="LysR_substrate"/>
    <property type="match status" value="1"/>
</dbReference>
<evidence type="ECO:0000313" key="6">
    <source>
        <dbReference type="EMBL" id="EEE46743.1"/>
    </source>
</evidence>
<comment type="similarity">
    <text evidence="1">Belongs to the LysR transcriptional regulatory family.</text>
</comment>
<comment type="caution">
    <text evidence="6">The sequence shown here is derived from an EMBL/GenBank/DDBJ whole genome shotgun (WGS) entry which is preliminary data.</text>
</comment>
<evidence type="ECO:0000259" key="5">
    <source>
        <dbReference type="PROSITE" id="PS50931"/>
    </source>
</evidence>
<dbReference type="SUPFAM" id="SSF53850">
    <property type="entry name" value="Periplasmic binding protein-like II"/>
    <property type="match status" value="1"/>
</dbReference>
<dbReference type="GO" id="GO:0000976">
    <property type="term" value="F:transcription cis-regulatory region binding"/>
    <property type="evidence" value="ECO:0007669"/>
    <property type="project" value="TreeGrafter"/>
</dbReference>
<evidence type="ECO:0000256" key="1">
    <source>
        <dbReference type="ARBA" id="ARBA00009437"/>
    </source>
</evidence>
<dbReference type="Proteomes" id="UP000004703">
    <property type="component" value="Chromosome"/>
</dbReference>
<keyword evidence="3" id="KW-0238">DNA-binding</keyword>